<dbReference type="AlphaFoldDB" id="A0A0G1KUW2"/>
<protein>
    <submittedName>
        <fullName evidence="1">Uncharacterized protein</fullName>
    </submittedName>
</protein>
<accession>A0A0G1KUW2</accession>
<evidence type="ECO:0000313" key="1">
    <source>
        <dbReference type="EMBL" id="KKT51679.1"/>
    </source>
</evidence>
<evidence type="ECO:0000313" key="2">
    <source>
        <dbReference type="Proteomes" id="UP000034006"/>
    </source>
</evidence>
<organism evidence="1 2">
    <name type="scientific">Candidatus Collierbacteria bacterium GW2011_GWB2_44_22</name>
    <dbReference type="NCBI Taxonomy" id="1618387"/>
    <lineage>
        <taxon>Bacteria</taxon>
        <taxon>Candidatus Collieribacteriota</taxon>
    </lineage>
</organism>
<dbReference type="EMBL" id="LCIH01000008">
    <property type="protein sequence ID" value="KKT51679.1"/>
    <property type="molecule type" value="Genomic_DNA"/>
</dbReference>
<comment type="caution">
    <text evidence="1">The sequence shown here is derived from an EMBL/GenBank/DDBJ whole genome shotgun (WGS) entry which is preliminary data.</text>
</comment>
<proteinExistence type="predicted"/>
<gene>
    <name evidence="1" type="ORF">UW44_C0008G0001</name>
</gene>
<dbReference type="Proteomes" id="UP000034006">
    <property type="component" value="Unassembled WGS sequence"/>
</dbReference>
<sequence>MLTVIVSLLIAGLFTAYLVDYSDTTDANCTPGEKTSLYPLTPGESYSDPGAFFNITLNSVGEGSPSARKGLDIFRDRFIDTVDEAYVTTWRNSHNVYCFTVYATPSGQRTSYLWMSEQVMSLTGLATPIPTP</sequence>
<name>A0A0G1KUW2_9BACT</name>
<reference evidence="1 2" key="1">
    <citation type="journal article" date="2015" name="Nature">
        <title>rRNA introns, odd ribosomes, and small enigmatic genomes across a large radiation of phyla.</title>
        <authorList>
            <person name="Brown C.T."/>
            <person name="Hug L.A."/>
            <person name="Thomas B.C."/>
            <person name="Sharon I."/>
            <person name="Castelle C.J."/>
            <person name="Singh A."/>
            <person name="Wilkins M.J."/>
            <person name="Williams K.H."/>
            <person name="Banfield J.F."/>
        </authorList>
    </citation>
    <scope>NUCLEOTIDE SEQUENCE [LARGE SCALE GENOMIC DNA]</scope>
</reference>